<dbReference type="Proteomes" id="UP000008204">
    <property type="component" value="Chromosome"/>
</dbReference>
<organism evidence="1 2">
    <name type="scientific">Rippkaea orientalis (strain PCC 8801 / RF-1)</name>
    <name type="common">Cyanothece sp. (strain PCC 8801)</name>
    <dbReference type="NCBI Taxonomy" id="41431"/>
    <lineage>
        <taxon>Bacteria</taxon>
        <taxon>Bacillati</taxon>
        <taxon>Cyanobacteriota</taxon>
        <taxon>Cyanophyceae</taxon>
        <taxon>Oscillatoriophycideae</taxon>
        <taxon>Chroococcales</taxon>
        <taxon>Aphanothecaceae</taxon>
        <taxon>Rippkaea</taxon>
        <taxon>Rippkaea orientalis</taxon>
    </lineage>
</organism>
<proteinExistence type="predicted"/>
<accession>B7JV37</accession>
<dbReference type="AlphaFoldDB" id="B7JV37"/>
<dbReference type="HOGENOM" id="CLU_1774310_0_0_3"/>
<reference evidence="2" key="1">
    <citation type="journal article" date="2011" name="MBio">
        <title>Novel metabolic attributes of the genus Cyanothece, comprising a group of unicellular nitrogen-fixing Cyanobacteria.</title>
        <authorList>
            <person name="Bandyopadhyay A."/>
            <person name="Elvitigala T."/>
            <person name="Welsh E."/>
            <person name="Stockel J."/>
            <person name="Liberton M."/>
            <person name="Min H."/>
            <person name="Sherman L.A."/>
            <person name="Pakrasi H.B."/>
        </authorList>
    </citation>
    <scope>NUCLEOTIDE SEQUENCE [LARGE SCALE GENOMIC DNA]</scope>
    <source>
        <strain evidence="2">PCC 8801</strain>
    </source>
</reference>
<dbReference type="KEGG" id="cyp:PCC8801_2891"/>
<protein>
    <submittedName>
        <fullName evidence="1">Uncharacterized protein</fullName>
    </submittedName>
</protein>
<sequence>MTNEFLQAITAGKNTLDAIKFLTEYANEVKESQHYGELMRAIGTLNLELSEVKSRLAEQILENSALKTQLEEVARENRELKNPTYKVIIKTGFYYVEGQEEIPICGSCYSTKGKPIPMKYVDMPHTPYYRCAVCRGVESIPKKNRS</sequence>
<evidence type="ECO:0000313" key="2">
    <source>
        <dbReference type="Proteomes" id="UP000008204"/>
    </source>
</evidence>
<dbReference type="EMBL" id="CP001287">
    <property type="protein sequence ID" value="ACK66889.1"/>
    <property type="molecule type" value="Genomic_DNA"/>
</dbReference>
<keyword evidence="2" id="KW-1185">Reference proteome</keyword>
<dbReference type="RefSeq" id="WP_012596155.1">
    <property type="nucleotide sequence ID" value="NC_011726.1"/>
</dbReference>
<name>B7JV37_RIPO1</name>
<gene>
    <name evidence="1" type="ordered locus">PCC8801_2891</name>
</gene>
<evidence type="ECO:0000313" key="1">
    <source>
        <dbReference type="EMBL" id="ACK66889.1"/>
    </source>
</evidence>